<dbReference type="Pfam" id="PF01478">
    <property type="entry name" value="Peptidase_A24"/>
    <property type="match status" value="1"/>
</dbReference>
<dbReference type="EMBL" id="BSFD01000005">
    <property type="protein sequence ID" value="GLK49029.1"/>
    <property type="molecule type" value="Genomic_DNA"/>
</dbReference>
<dbReference type="InterPro" id="IPR000045">
    <property type="entry name" value="Prepilin_IV_endopep_pep"/>
</dbReference>
<evidence type="ECO:0000313" key="8">
    <source>
        <dbReference type="EMBL" id="GLK49029.1"/>
    </source>
</evidence>
<evidence type="ECO:0000256" key="3">
    <source>
        <dbReference type="ARBA" id="ARBA00022692"/>
    </source>
</evidence>
<reference evidence="8" key="2">
    <citation type="submission" date="2023-01" db="EMBL/GenBank/DDBJ databases">
        <authorList>
            <person name="Sun Q."/>
            <person name="Evtushenko L."/>
        </authorList>
    </citation>
    <scope>NUCLEOTIDE SEQUENCE</scope>
    <source>
        <strain evidence="8">VKM B-1499</strain>
    </source>
</reference>
<comment type="caution">
    <text evidence="8">The sequence shown here is derived from an EMBL/GenBank/DDBJ whole genome shotgun (WGS) entry which is preliminary data.</text>
</comment>
<evidence type="ECO:0000256" key="4">
    <source>
        <dbReference type="ARBA" id="ARBA00022989"/>
    </source>
</evidence>
<proteinExistence type="predicted"/>
<name>A0ABQ5T8C2_9CAUL</name>
<feature type="transmembrane region" description="Helical" evidence="6">
    <location>
        <begin position="32"/>
        <end position="52"/>
    </location>
</feature>
<protein>
    <submittedName>
        <fullName evidence="8">Pilus assembly protein CpaA</fullName>
    </submittedName>
</protein>
<keyword evidence="9" id="KW-1185">Reference proteome</keyword>
<feature type="transmembrane region" description="Helical" evidence="6">
    <location>
        <begin position="59"/>
        <end position="79"/>
    </location>
</feature>
<sequence>MHAFLLLALGLMPALVIIGGLHDLVTMKIPNWISLALIVLFFPVALAAGLGLIDMGVHVGVAILALIVGMGMFALNWIGGGDAKLIAASCLWLGWSGSAMFLLWTGVAGGLFCLLLIAARQHLQFLAPTAPGWVARLLEPKGHIPYGVAIAIGALLAFPEADLMSGFLAGR</sequence>
<keyword evidence="2" id="KW-1003">Cell membrane</keyword>
<dbReference type="Proteomes" id="UP001143509">
    <property type="component" value="Unassembled WGS sequence"/>
</dbReference>
<accession>A0ABQ5T8C2</accession>
<dbReference type="PANTHER" id="PTHR36506:SF1">
    <property type="entry name" value="PREFLAGELLIN PEPTIDASE"/>
    <property type="match status" value="1"/>
</dbReference>
<evidence type="ECO:0000313" key="9">
    <source>
        <dbReference type="Proteomes" id="UP001143509"/>
    </source>
</evidence>
<gene>
    <name evidence="8" type="primary">cpaA</name>
    <name evidence="8" type="ORF">GCM10017620_20020</name>
</gene>
<reference evidence="8" key="1">
    <citation type="journal article" date="2014" name="Int. J. Syst. Evol. Microbiol.">
        <title>Complete genome of a new Firmicutes species belonging to the dominant human colonic microbiota ('Ruminococcus bicirculans') reveals two chromosomes and a selective capacity to utilize plant glucans.</title>
        <authorList>
            <consortium name="NISC Comparative Sequencing Program"/>
            <person name="Wegmann U."/>
            <person name="Louis P."/>
            <person name="Goesmann A."/>
            <person name="Henrissat B."/>
            <person name="Duncan S.H."/>
            <person name="Flint H.J."/>
        </authorList>
    </citation>
    <scope>NUCLEOTIDE SEQUENCE</scope>
    <source>
        <strain evidence="8">VKM B-1499</strain>
    </source>
</reference>
<keyword evidence="3 6" id="KW-0812">Transmembrane</keyword>
<evidence type="ECO:0000259" key="7">
    <source>
        <dbReference type="Pfam" id="PF01478"/>
    </source>
</evidence>
<evidence type="ECO:0000256" key="6">
    <source>
        <dbReference type="SAM" id="Phobius"/>
    </source>
</evidence>
<keyword evidence="5 6" id="KW-0472">Membrane</keyword>
<keyword evidence="4 6" id="KW-1133">Transmembrane helix</keyword>
<comment type="subcellular location">
    <subcellularLocation>
        <location evidence="1">Cell membrane</location>
        <topology evidence="1">Multi-pass membrane protein</topology>
    </subcellularLocation>
</comment>
<evidence type="ECO:0000256" key="5">
    <source>
        <dbReference type="ARBA" id="ARBA00023136"/>
    </source>
</evidence>
<dbReference type="Gene3D" id="1.20.120.1220">
    <property type="match status" value="1"/>
</dbReference>
<feature type="transmembrane region" description="Helical" evidence="6">
    <location>
        <begin position="99"/>
        <end position="119"/>
    </location>
</feature>
<dbReference type="RefSeq" id="WP_271165235.1">
    <property type="nucleotide sequence ID" value="NZ_BSFD01000005.1"/>
</dbReference>
<feature type="domain" description="Prepilin type IV endopeptidase peptidase" evidence="7">
    <location>
        <begin position="12"/>
        <end position="114"/>
    </location>
</feature>
<organism evidence="8 9">
    <name type="scientific">Brevundimonas intermedia</name>
    <dbReference type="NCBI Taxonomy" id="74315"/>
    <lineage>
        <taxon>Bacteria</taxon>
        <taxon>Pseudomonadati</taxon>
        <taxon>Pseudomonadota</taxon>
        <taxon>Alphaproteobacteria</taxon>
        <taxon>Caulobacterales</taxon>
        <taxon>Caulobacteraceae</taxon>
        <taxon>Brevundimonas</taxon>
    </lineage>
</organism>
<evidence type="ECO:0000256" key="1">
    <source>
        <dbReference type="ARBA" id="ARBA00004651"/>
    </source>
</evidence>
<dbReference type="PANTHER" id="PTHR36506">
    <property type="entry name" value="PREFLAGELLIN PEPTIDASE"/>
    <property type="match status" value="1"/>
</dbReference>
<dbReference type="InterPro" id="IPR052218">
    <property type="entry name" value="Preflagellin_Peptidase"/>
</dbReference>
<evidence type="ECO:0000256" key="2">
    <source>
        <dbReference type="ARBA" id="ARBA00022475"/>
    </source>
</evidence>